<feature type="transmembrane region" description="Helical" evidence="3">
    <location>
        <begin position="301"/>
        <end position="319"/>
    </location>
</feature>
<dbReference type="PANTHER" id="PTHR36840">
    <property type="entry name" value="BLL5714 PROTEIN"/>
    <property type="match status" value="1"/>
</dbReference>
<dbReference type="AlphaFoldDB" id="A0A6A6HZG7"/>
<feature type="transmembrane region" description="Helical" evidence="3">
    <location>
        <begin position="569"/>
        <end position="587"/>
    </location>
</feature>
<keyword evidence="3" id="KW-0812">Transmembrane</keyword>
<evidence type="ECO:0000256" key="2">
    <source>
        <dbReference type="SAM" id="MobiDB-lite"/>
    </source>
</evidence>
<keyword evidence="3" id="KW-1133">Transmembrane helix</keyword>
<feature type="coiled-coil region" evidence="1">
    <location>
        <begin position="83"/>
        <end position="124"/>
    </location>
</feature>
<keyword evidence="5" id="KW-1185">Reference proteome</keyword>
<keyword evidence="3" id="KW-0472">Membrane</keyword>
<keyword evidence="1" id="KW-0175">Coiled coil</keyword>
<feature type="transmembrane region" description="Helical" evidence="3">
    <location>
        <begin position="275"/>
        <end position="295"/>
    </location>
</feature>
<reference evidence="4" key="1">
    <citation type="journal article" date="2020" name="Stud. Mycol.">
        <title>101 Dothideomycetes genomes: a test case for predicting lifestyles and emergence of pathogens.</title>
        <authorList>
            <person name="Haridas S."/>
            <person name="Albert R."/>
            <person name="Binder M."/>
            <person name="Bloem J."/>
            <person name="Labutti K."/>
            <person name="Salamov A."/>
            <person name="Andreopoulos B."/>
            <person name="Baker S."/>
            <person name="Barry K."/>
            <person name="Bills G."/>
            <person name="Bluhm B."/>
            <person name="Cannon C."/>
            <person name="Castanera R."/>
            <person name="Culley D."/>
            <person name="Daum C."/>
            <person name="Ezra D."/>
            <person name="Gonzalez J."/>
            <person name="Henrissat B."/>
            <person name="Kuo A."/>
            <person name="Liang C."/>
            <person name="Lipzen A."/>
            <person name="Lutzoni F."/>
            <person name="Magnuson J."/>
            <person name="Mondo S."/>
            <person name="Nolan M."/>
            <person name="Ohm R."/>
            <person name="Pangilinan J."/>
            <person name="Park H.-J."/>
            <person name="Ramirez L."/>
            <person name="Alfaro M."/>
            <person name="Sun H."/>
            <person name="Tritt A."/>
            <person name="Yoshinaga Y."/>
            <person name="Zwiers L.-H."/>
            <person name="Turgeon B."/>
            <person name="Goodwin S."/>
            <person name="Spatafora J."/>
            <person name="Crous P."/>
            <person name="Grigoriev I."/>
        </authorList>
    </citation>
    <scope>NUCLEOTIDE SEQUENCE</scope>
    <source>
        <strain evidence="4">CBS 122368</strain>
    </source>
</reference>
<evidence type="ECO:0000313" key="4">
    <source>
        <dbReference type="EMBL" id="KAF2243299.1"/>
    </source>
</evidence>
<protein>
    <recommendedName>
        <fullName evidence="6">Bacterial low temperature requirement A protein-domain-containing protein</fullName>
    </recommendedName>
</protein>
<dbReference type="Proteomes" id="UP000800094">
    <property type="component" value="Unassembled WGS sequence"/>
</dbReference>
<feature type="transmembrane region" description="Helical" evidence="3">
    <location>
        <begin position="434"/>
        <end position="457"/>
    </location>
</feature>
<gene>
    <name evidence="4" type="ORF">BU26DRAFT_554830</name>
</gene>
<feature type="transmembrane region" description="Helical" evidence="3">
    <location>
        <begin position="211"/>
        <end position="230"/>
    </location>
</feature>
<evidence type="ECO:0000256" key="1">
    <source>
        <dbReference type="SAM" id="Coils"/>
    </source>
</evidence>
<feature type="transmembrane region" description="Helical" evidence="3">
    <location>
        <begin position="411"/>
        <end position="428"/>
    </location>
</feature>
<feature type="transmembrane region" description="Helical" evidence="3">
    <location>
        <begin position="531"/>
        <end position="549"/>
    </location>
</feature>
<organism evidence="4 5">
    <name type="scientific">Trematosphaeria pertusa</name>
    <dbReference type="NCBI Taxonomy" id="390896"/>
    <lineage>
        <taxon>Eukaryota</taxon>
        <taxon>Fungi</taxon>
        <taxon>Dikarya</taxon>
        <taxon>Ascomycota</taxon>
        <taxon>Pezizomycotina</taxon>
        <taxon>Dothideomycetes</taxon>
        <taxon>Pleosporomycetidae</taxon>
        <taxon>Pleosporales</taxon>
        <taxon>Massarineae</taxon>
        <taxon>Trematosphaeriaceae</taxon>
        <taxon>Trematosphaeria</taxon>
    </lineage>
</organism>
<dbReference type="OrthoDB" id="191995at2759"/>
<feature type="transmembrane region" description="Helical" evidence="3">
    <location>
        <begin position="593"/>
        <end position="620"/>
    </location>
</feature>
<feature type="transmembrane region" description="Helical" evidence="3">
    <location>
        <begin position="242"/>
        <end position="263"/>
    </location>
</feature>
<feature type="transmembrane region" description="Helical" evidence="3">
    <location>
        <begin position="478"/>
        <end position="502"/>
    </location>
</feature>
<accession>A0A6A6HZG7</accession>
<feature type="transmembrane region" description="Helical" evidence="3">
    <location>
        <begin position="331"/>
        <end position="347"/>
    </location>
</feature>
<proteinExistence type="predicted"/>
<dbReference type="EMBL" id="ML987205">
    <property type="protein sequence ID" value="KAF2243299.1"/>
    <property type="molecule type" value="Genomic_DNA"/>
</dbReference>
<dbReference type="PANTHER" id="PTHR36840:SF1">
    <property type="entry name" value="BLL5714 PROTEIN"/>
    <property type="match status" value="1"/>
</dbReference>
<sequence length="671" mass="75499">MSTPQTLVDGGATPATRHSPAGGNHHHHFHHTGRRLRHFLRPDGRKVHIAGSPDEANLLRKTLSTTEKEGGFDLVIHGSPEHIEALRHTHQHHEDHHRQLKEEHGDLADEFERVIRELDALSNELHMISEHAVQLDANFSKYGYSAHLRTKESPSSSSAPSLYDSDGQTFDKDQWHAERKLGTTMRFYQKPIVRQYFHKGLLWRAREAQEVASYELFIDLFYVGIIAITGDNAAEHPTGESLLRFIITFVMGWKFWSDIAVLISWFDSDDVLRRFSVLFILTCLLGFTTNMAAAFEHTYTPLVAFYLAERLYIAIALFWNAYQIPMVRGSMVGNGMTIIVPAALWIASIHVEEPARQGLIWPAMALDIFGQSIMIMFQRPHSWMPEKFTAWAKRTFEFFPGANIEHRIERTGAFVTLVFGSCVLGLLYQSAVGFGINAFFGKAVLGLIQAFTFNWIYFEIDSFNLHTHAIRRHVASALVWFSAHLPFIMAFVLSSSALAVLVRAHDCPDAPVDSLYETFIPRSEEHISPGLKWFYCGGLGISLFCMSIIAASHTHKKIPHQRLGKNKRLAIRTLISIVILLLPLAHLNSLELIATTTGLVVCVLGLELFGASCVGDNILWDRNCGRNKCRYDAKCSVGREELEKCKKEGGVLNVEEIAKGERGEKGCVGTV</sequence>
<dbReference type="GeneID" id="54585619"/>
<feature type="region of interest" description="Disordered" evidence="2">
    <location>
        <begin position="1"/>
        <end position="35"/>
    </location>
</feature>
<dbReference type="RefSeq" id="XP_033678303.1">
    <property type="nucleotide sequence ID" value="XM_033832289.1"/>
</dbReference>
<dbReference type="Pfam" id="PF06772">
    <property type="entry name" value="LtrA"/>
    <property type="match status" value="1"/>
</dbReference>
<feature type="transmembrane region" description="Helical" evidence="3">
    <location>
        <begin position="359"/>
        <end position="377"/>
    </location>
</feature>
<evidence type="ECO:0000313" key="5">
    <source>
        <dbReference type="Proteomes" id="UP000800094"/>
    </source>
</evidence>
<dbReference type="InterPro" id="IPR010640">
    <property type="entry name" value="Low_temperature_requirement_A"/>
</dbReference>
<evidence type="ECO:0008006" key="6">
    <source>
        <dbReference type="Google" id="ProtNLM"/>
    </source>
</evidence>
<evidence type="ECO:0000256" key="3">
    <source>
        <dbReference type="SAM" id="Phobius"/>
    </source>
</evidence>
<name>A0A6A6HZG7_9PLEO</name>
<feature type="compositionally biased region" description="Basic residues" evidence="2">
    <location>
        <begin position="24"/>
        <end position="35"/>
    </location>
</feature>